<proteinExistence type="predicted"/>
<name>A0A543CVJ9_9ACTN</name>
<evidence type="ECO:0000313" key="2">
    <source>
        <dbReference type="Proteomes" id="UP000316096"/>
    </source>
</evidence>
<organism evidence="1 2">
    <name type="scientific">Actinoallomurus bryophytorum</name>
    <dbReference type="NCBI Taxonomy" id="1490222"/>
    <lineage>
        <taxon>Bacteria</taxon>
        <taxon>Bacillati</taxon>
        <taxon>Actinomycetota</taxon>
        <taxon>Actinomycetes</taxon>
        <taxon>Streptosporangiales</taxon>
        <taxon>Thermomonosporaceae</taxon>
        <taxon>Actinoallomurus</taxon>
    </lineage>
</organism>
<dbReference type="AlphaFoldDB" id="A0A543CVJ9"/>
<gene>
    <name evidence="1" type="ORF">FB559_6872</name>
</gene>
<keyword evidence="2" id="KW-1185">Reference proteome</keyword>
<comment type="caution">
    <text evidence="1">The sequence shown here is derived from an EMBL/GenBank/DDBJ whole genome shotgun (WGS) entry which is preliminary data.</text>
</comment>
<accession>A0A543CVJ9</accession>
<dbReference type="EMBL" id="VFOZ01000001">
    <property type="protein sequence ID" value="TQM01127.1"/>
    <property type="molecule type" value="Genomic_DNA"/>
</dbReference>
<protein>
    <submittedName>
        <fullName evidence="1">Uncharacterized protein</fullName>
    </submittedName>
</protein>
<reference evidence="1 2" key="1">
    <citation type="submission" date="2019-06" db="EMBL/GenBank/DDBJ databases">
        <title>Sequencing the genomes of 1000 actinobacteria strains.</title>
        <authorList>
            <person name="Klenk H.-P."/>
        </authorList>
    </citation>
    <scope>NUCLEOTIDE SEQUENCE [LARGE SCALE GENOMIC DNA]</scope>
    <source>
        <strain evidence="1 2">DSM 102200</strain>
    </source>
</reference>
<dbReference type="Proteomes" id="UP000316096">
    <property type="component" value="Unassembled WGS sequence"/>
</dbReference>
<evidence type="ECO:0000313" key="1">
    <source>
        <dbReference type="EMBL" id="TQM01127.1"/>
    </source>
</evidence>
<sequence length="78" mass="8760">MAATCEKAGLAFDVLEPAGKIKINASDGNERMAETVTLRPDADGVLMWWWSWERPICPAEQIDRAIELISRVVTVRLF</sequence>